<protein>
    <recommendedName>
        <fullName evidence="4">F-box domain-containing protein</fullName>
    </recommendedName>
</protein>
<comment type="caution">
    <text evidence="2">The sequence shown here is derived from an EMBL/GenBank/DDBJ whole genome shotgun (WGS) entry which is preliminary data.</text>
</comment>
<evidence type="ECO:0008006" key="4">
    <source>
        <dbReference type="Google" id="ProtNLM"/>
    </source>
</evidence>
<organism evidence="2 3">
    <name type="scientific">Aspergillus sclerotioniger CBS 115572</name>
    <dbReference type="NCBI Taxonomy" id="1450535"/>
    <lineage>
        <taxon>Eukaryota</taxon>
        <taxon>Fungi</taxon>
        <taxon>Dikarya</taxon>
        <taxon>Ascomycota</taxon>
        <taxon>Pezizomycotina</taxon>
        <taxon>Eurotiomycetes</taxon>
        <taxon>Eurotiomycetidae</taxon>
        <taxon>Eurotiales</taxon>
        <taxon>Aspergillaceae</taxon>
        <taxon>Aspergillus</taxon>
        <taxon>Aspergillus subgen. Circumdati</taxon>
    </lineage>
</organism>
<dbReference type="GeneID" id="37116833"/>
<keyword evidence="3" id="KW-1185">Reference proteome</keyword>
<sequence>MGCRGLWNLLISTTNPSQDNGIAPVITLGESPLSRSPSFGFRLGLHRGFVANILIITFWDELDGNLMPKPVCLELATAYQATSLCIDDLRQRPRYSPTDNLISASESECTGVAPEQLHIDFGPPTPLNELQARFFIDFIFPWRYYIDDPMTWHYQSPVFNCMCIAILRLAAWDLEISSDPDVELPISFASIPSWTYPKENIYWFHGYLIILHPNISSPPMLRSALLKAQNHTSTPISQGRIIHSIIISPHHIAFSELSHTTLKSTRPLALLSNQSATHCSPGFRILSQILTSTCWLKSPTHLESWPYHLPPEILHLIIQNLPPRDTISLSQASLTASKCYYTSPSISQFRALTIQNYSLLIPCCGNRTDLNITCSICHSWHHSHSHSHPTCTPHQTQAHQLSSSSSDNQSIRPPCNSSPDLTPGGIQRTSRRIWRQGSQVRIHDCAKVLQPRLYQPAHLRPSLRVRGDLSGVPPELIDYTVRFDGVFSGLAYGLDDEA</sequence>
<dbReference type="RefSeq" id="XP_025463851.1">
    <property type="nucleotide sequence ID" value="XM_025614690.1"/>
</dbReference>
<dbReference type="CDD" id="cd09917">
    <property type="entry name" value="F-box_SF"/>
    <property type="match status" value="1"/>
</dbReference>
<gene>
    <name evidence="2" type="ORF">BO94DRAFT_568584</name>
</gene>
<reference evidence="2 3" key="1">
    <citation type="submission" date="2016-12" db="EMBL/GenBank/DDBJ databases">
        <title>The genomes of Aspergillus section Nigri reveals drivers in fungal speciation.</title>
        <authorList>
            <consortium name="DOE Joint Genome Institute"/>
            <person name="Vesth T.C."/>
            <person name="Nybo J."/>
            <person name="Theobald S."/>
            <person name="Brandl J."/>
            <person name="Frisvad J.C."/>
            <person name="Nielsen K.F."/>
            <person name="Lyhne E.K."/>
            <person name="Kogle M.E."/>
            <person name="Kuo A."/>
            <person name="Riley R."/>
            <person name="Clum A."/>
            <person name="Nolan M."/>
            <person name="Lipzen A."/>
            <person name="Salamov A."/>
            <person name="Henrissat B."/>
            <person name="Wiebenga A."/>
            <person name="De Vries R.P."/>
            <person name="Grigoriev I.V."/>
            <person name="Mortensen U.H."/>
            <person name="Andersen M.R."/>
            <person name="Baker S.E."/>
        </authorList>
    </citation>
    <scope>NUCLEOTIDE SEQUENCE [LARGE SCALE GENOMIC DNA]</scope>
    <source>
        <strain evidence="2 3">CBS 115572</strain>
    </source>
</reference>
<feature type="compositionally biased region" description="Polar residues" evidence="1">
    <location>
        <begin position="395"/>
        <end position="420"/>
    </location>
</feature>
<dbReference type="EMBL" id="MSFK01000029">
    <property type="protein sequence ID" value="PWY75224.1"/>
    <property type="molecule type" value="Genomic_DNA"/>
</dbReference>
<accession>A0A317VLI0</accession>
<dbReference type="AlphaFoldDB" id="A0A317VLI0"/>
<proteinExistence type="predicted"/>
<name>A0A317VLI0_9EURO</name>
<evidence type="ECO:0000313" key="3">
    <source>
        <dbReference type="Proteomes" id="UP000246702"/>
    </source>
</evidence>
<evidence type="ECO:0000256" key="1">
    <source>
        <dbReference type="SAM" id="MobiDB-lite"/>
    </source>
</evidence>
<evidence type="ECO:0000313" key="2">
    <source>
        <dbReference type="EMBL" id="PWY75224.1"/>
    </source>
</evidence>
<dbReference type="OrthoDB" id="1928087at2759"/>
<dbReference type="Proteomes" id="UP000246702">
    <property type="component" value="Unassembled WGS sequence"/>
</dbReference>
<feature type="region of interest" description="Disordered" evidence="1">
    <location>
        <begin position="388"/>
        <end position="427"/>
    </location>
</feature>